<evidence type="ECO:0008006" key="4">
    <source>
        <dbReference type="Google" id="ProtNLM"/>
    </source>
</evidence>
<organism evidence="2 3">
    <name type="scientific">Candidatus Enterousia intestinigallinarum</name>
    <dbReference type="NCBI Taxonomy" id="2840790"/>
    <lineage>
        <taxon>Bacteria</taxon>
        <taxon>Pseudomonadati</taxon>
        <taxon>Pseudomonadota</taxon>
        <taxon>Alphaproteobacteria</taxon>
        <taxon>Candidatus Enterousia</taxon>
    </lineage>
</organism>
<sequence length="272" mass="28355">MKKFLLLFVGGFVCLAGTTAGAVTINKAAPVAPVESSASGSATSLVPTVLNLISSVQQLSAKQKELTAGCIPSSQEIAFVDNIVKEWAKTGAMTADEVKKRLGRERCSVAVGGYQSSVEIAAGTDLDETICYDYFGGDGNAGMVWENFPKVGVATYCSDGGPASSCSEKNKVTVSNIYDIFNLVDFSEEDYAPSELTMAGRLMSKIESCSYSRLSAKKREMWGEFLTGTINSLGQPTNTSSIMDVVSGISGGGGVTSSVGSIGAFATSLFAN</sequence>
<gene>
    <name evidence="2" type="ORF">IAD02_03940</name>
</gene>
<dbReference type="Proteomes" id="UP000886742">
    <property type="component" value="Unassembled WGS sequence"/>
</dbReference>
<keyword evidence="1" id="KW-0732">Signal</keyword>
<reference evidence="2" key="1">
    <citation type="submission" date="2020-10" db="EMBL/GenBank/DDBJ databases">
        <authorList>
            <person name="Gilroy R."/>
        </authorList>
    </citation>
    <scope>NUCLEOTIDE SEQUENCE</scope>
    <source>
        <strain evidence="2">ChiGjej3B3-5194</strain>
    </source>
</reference>
<feature type="signal peptide" evidence="1">
    <location>
        <begin position="1"/>
        <end position="22"/>
    </location>
</feature>
<evidence type="ECO:0000313" key="3">
    <source>
        <dbReference type="Proteomes" id="UP000886742"/>
    </source>
</evidence>
<dbReference type="AlphaFoldDB" id="A0A9D1FGG0"/>
<evidence type="ECO:0000313" key="2">
    <source>
        <dbReference type="EMBL" id="HIS71105.1"/>
    </source>
</evidence>
<comment type="caution">
    <text evidence="2">The sequence shown here is derived from an EMBL/GenBank/DDBJ whole genome shotgun (WGS) entry which is preliminary data.</text>
</comment>
<accession>A0A9D1FGG0</accession>
<protein>
    <recommendedName>
        <fullName evidence="4">Secreted protein</fullName>
    </recommendedName>
</protein>
<reference evidence="2" key="2">
    <citation type="journal article" date="2021" name="PeerJ">
        <title>Extensive microbial diversity within the chicken gut microbiome revealed by metagenomics and culture.</title>
        <authorList>
            <person name="Gilroy R."/>
            <person name="Ravi A."/>
            <person name="Getino M."/>
            <person name="Pursley I."/>
            <person name="Horton D.L."/>
            <person name="Alikhan N.F."/>
            <person name="Baker D."/>
            <person name="Gharbi K."/>
            <person name="Hall N."/>
            <person name="Watson M."/>
            <person name="Adriaenssens E.M."/>
            <person name="Foster-Nyarko E."/>
            <person name="Jarju S."/>
            <person name="Secka A."/>
            <person name="Antonio M."/>
            <person name="Oren A."/>
            <person name="Chaudhuri R.R."/>
            <person name="La Ragione R."/>
            <person name="Hildebrand F."/>
            <person name="Pallen M.J."/>
        </authorList>
    </citation>
    <scope>NUCLEOTIDE SEQUENCE</scope>
    <source>
        <strain evidence="2">ChiGjej3B3-5194</strain>
    </source>
</reference>
<feature type="chain" id="PRO_5039094956" description="Secreted protein" evidence="1">
    <location>
        <begin position="23"/>
        <end position="272"/>
    </location>
</feature>
<dbReference type="EMBL" id="DVJI01000012">
    <property type="protein sequence ID" value="HIS71105.1"/>
    <property type="molecule type" value="Genomic_DNA"/>
</dbReference>
<evidence type="ECO:0000256" key="1">
    <source>
        <dbReference type="SAM" id="SignalP"/>
    </source>
</evidence>
<proteinExistence type="predicted"/>
<name>A0A9D1FGG0_9PROT</name>